<dbReference type="NCBIfam" id="TIGR00594">
    <property type="entry name" value="polc"/>
    <property type="match status" value="1"/>
</dbReference>
<evidence type="ECO:0000256" key="7">
    <source>
        <dbReference type="ARBA" id="ARBA00022932"/>
    </source>
</evidence>
<dbReference type="Pfam" id="PF14579">
    <property type="entry name" value="HHH_6"/>
    <property type="match status" value="1"/>
</dbReference>
<proteinExistence type="predicted"/>
<dbReference type="InterPro" id="IPR003141">
    <property type="entry name" value="Pol/His_phosphatase_N"/>
</dbReference>
<dbReference type="CDD" id="cd04485">
    <property type="entry name" value="DnaE_OBF"/>
    <property type="match status" value="1"/>
</dbReference>
<evidence type="ECO:0000256" key="3">
    <source>
        <dbReference type="ARBA" id="ARBA00019114"/>
    </source>
</evidence>
<organism evidence="10 11">
    <name type="scientific">Candidatus Giovannonibacteria bacterium RIFCSPHIGHO2_02_FULL_46_20</name>
    <dbReference type="NCBI Taxonomy" id="1798338"/>
    <lineage>
        <taxon>Bacteria</taxon>
        <taxon>Candidatus Giovannoniibacteriota</taxon>
    </lineage>
</organism>
<dbReference type="GO" id="GO:0008408">
    <property type="term" value="F:3'-5' exonuclease activity"/>
    <property type="evidence" value="ECO:0007669"/>
    <property type="project" value="InterPro"/>
</dbReference>
<dbReference type="PANTHER" id="PTHR32294">
    <property type="entry name" value="DNA POLYMERASE III SUBUNIT ALPHA"/>
    <property type="match status" value="1"/>
</dbReference>
<dbReference type="EMBL" id="MFHQ01000033">
    <property type="protein sequence ID" value="OGF73911.1"/>
    <property type="molecule type" value="Genomic_DNA"/>
</dbReference>
<dbReference type="InterPro" id="IPR004805">
    <property type="entry name" value="DnaE2/DnaE/PolC"/>
</dbReference>
<keyword evidence="4" id="KW-0808">Transferase</keyword>
<comment type="catalytic activity">
    <reaction evidence="8">
        <text>DNA(n) + a 2'-deoxyribonucleoside 5'-triphosphate = DNA(n+1) + diphosphate</text>
        <dbReference type="Rhea" id="RHEA:22508"/>
        <dbReference type="Rhea" id="RHEA-COMP:17339"/>
        <dbReference type="Rhea" id="RHEA-COMP:17340"/>
        <dbReference type="ChEBI" id="CHEBI:33019"/>
        <dbReference type="ChEBI" id="CHEBI:61560"/>
        <dbReference type="ChEBI" id="CHEBI:173112"/>
        <dbReference type="EC" id="2.7.7.7"/>
    </reaction>
</comment>
<dbReference type="Pfam" id="PF17657">
    <property type="entry name" value="DNA_pol3_finger"/>
    <property type="match status" value="1"/>
</dbReference>
<protein>
    <recommendedName>
        <fullName evidence="3">DNA polymerase III subunit alpha</fullName>
        <ecNumber evidence="2">2.7.7.7</ecNumber>
    </recommendedName>
</protein>
<comment type="subcellular location">
    <subcellularLocation>
        <location evidence="1">Cytoplasm</location>
    </subcellularLocation>
</comment>
<dbReference type="InterPro" id="IPR041931">
    <property type="entry name" value="DNA_pol3_alpha_thumb_dom"/>
</dbReference>
<feature type="domain" description="Polymerase/histidinol phosphatase N-terminal" evidence="9">
    <location>
        <begin position="4"/>
        <end position="71"/>
    </location>
</feature>
<dbReference type="Gene3D" id="1.10.150.870">
    <property type="match status" value="1"/>
</dbReference>
<evidence type="ECO:0000256" key="2">
    <source>
        <dbReference type="ARBA" id="ARBA00012417"/>
    </source>
</evidence>
<dbReference type="Pfam" id="PF07733">
    <property type="entry name" value="DNA_pol3_alpha"/>
    <property type="match status" value="1"/>
</dbReference>
<dbReference type="InterPro" id="IPR040982">
    <property type="entry name" value="DNA_pol3_finger"/>
</dbReference>
<name>A0A1F5WF42_9BACT</name>
<dbReference type="InterPro" id="IPR004013">
    <property type="entry name" value="PHP_dom"/>
</dbReference>
<dbReference type="PANTHER" id="PTHR32294:SF0">
    <property type="entry name" value="DNA POLYMERASE III SUBUNIT ALPHA"/>
    <property type="match status" value="1"/>
</dbReference>
<comment type="caution">
    <text evidence="10">The sequence shown here is derived from an EMBL/GenBank/DDBJ whole genome shotgun (WGS) entry which is preliminary data.</text>
</comment>
<evidence type="ECO:0000256" key="8">
    <source>
        <dbReference type="ARBA" id="ARBA00049244"/>
    </source>
</evidence>
<sequence>MSFVHLHTHSHYSLLDGLAKIPELVRRAKELGMPALALTDHGNLYGAIEFYKACKKANIKPIIGVEAYIAARSLYEKSHGIDDKRYHLILLAKNSKGYKNLIKLVTIAHLDGFYYKPRIDRKILAEHSEGLIALSGCLSGEIPRALLSNNEEKAEKFLQEYGSIFGNNFYIEVGHHPGVPQYELLQKKLISFAKKHHTALVATQDVHYLAPEDASAQDVLLAVQTNTRIDDEDRLTMKDDDFSMRSGEDMRRLFAHLPEAIENTLTIANECELDLEFGRFQLPHFPLPPNETMNSYLSRLCRAGLAKRYGSSPSPEIQKRLVYELDVIAKTGFLEYFLVVWDCVRWAKEQGIFVGPGRGSVAGSLVAYSLGITEVDPIKYNLIFERFLNPERVEPPDIDLDFADTGRDAVIEYISQKYGKDRVAQIITFGTMAARAAIRDAGRALGMGLALADHVAKTIPFNPNQGEKEGYLVKCLKEVPDLKAIYDTNHDARRMIDAAMKLEGVARHASVHASGVVIARDPLVESVPLQRAVIRVDTTSGRHESGMRQEAIVTQYDMHSVLAIGLLKMDFLGLKNLSIIERTLYLVKERHGTIINMDTIDINDPGPYTMLSYGKTVGIFQLEGAGMTRYLKELKPTNIEDIIAMIALFRPGPMELIPSFIARKHGREQVSYLHPKLEPILSTTHGIAVYQEQIMQIARDLAGFSMAEADILRKAIGKKIRKLLEEQKEKFVAGMLNNNIPEKVAIELGDLLEPFARYGFNKAHAASYAILGFQTAYLKYYYPLEFMVSLFNADRKDNERIAFLIKECQNMGLEVLPPTINASEREFSAEKESKTTIRFGLVSIKNVGAGVGDAIIEERRQNGRYTSLANFLERVASKDLNKKSVEALAKAGALDELGERKEILANMDRVLEYAKGLQQAKAQRQESLFALIANNDSLPPLRLTQTTPATLLEKLTWEKELLGLYVSGHPLDQFQKAGVGNDRTTIERIKTAHPDSLLTLYATVAQTRRIFTKKGDPMLFVRLQDQTDEIDAVMFPKTLQEYGQLIAEQACVALQGRFNERNGMPSFIVERVKVL</sequence>
<dbReference type="InterPro" id="IPR016195">
    <property type="entry name" value="Pol/histidinol_Pase-like"/>
</dbReference>
<dbReference type="CDD" id="cd12113">
    <property type="entry name" value="PHP_PolIIIA_DnaE3"/>
    <property type="match status" value="1"/>
</dbReference>
<dbReference type="Pfam" id="PF02811">
    <property type="entry name" value="PHP"/>
    <property type="match status" value="1"/>
</dbReference>
<dbReference type="STRING" id="1798338.A3J56_02110"/>
<evidence type="ECO:0000259" key="9">
    <source>
        <dbReference type="SMART" id="SM00481"/>
    </source>
</evidence>
<dbReference type="Proteomes" id="UP000178406">
    <property type="component" value="Unassembled WGS sequence"/>
</dbReference>
<dbReference type="NCBIfam" id="NF004226">
    <property type="entry name" value="PRK05673.1"/>
    <property type="match status" value="1"/>
</dbReference>
<dbReference type="GO" id="GO:0003676">
    <property type="term" value="F:nucleic acid binding"/>
    <property type="evidence" value="ECO:0007669"/>
    <property type="project" value="InterPro"/>
</dbReference>
<reference evidence="10 11" key="1">
    <citation type="journal article" date="2016" name="Nat. Commun.">
        <title>Thousands of microbial genomes shed light on interconnected biogeochemical processes in an aquifer system.</title>
        <authorList>
            <person name="Anantharaman K."/>
            <person name="Brown C.T."/>
            <person name="Hug L.A."/>
            <person name="Sharon I."/>
            <person name="Castelle C.J."/>
            <person name="Probst A.J."/>
            <person name="Thomas B.C."/>
            <person name="Singh A."/>
            <person name="Wilkins M.J."/>
            <person name="Karaoz U."/>
            <person name="Brodie E.L."/>
            <person name="Williams K.H."/>
            <person name="Hubbard S.S."/>
            <person name="Banfield J.F."/>
        </authorList>
    </citation>
    <scope>NUCLEOTIDE SEQUENCE [LARGE SCALE GENOMIC DNA]</scope>
</reference>
<dbReference type="GO" id="GO:0006260">
    <property type="term" value="P:DNA replication"/>
    <property type="evidence" value="ECO:0007669"/>
    <property type="project" value="UniProtKB-KW"/>
</dbReference>
<dbReference type="SUPFAM" id="SSF89550">
    <property type="entry name" value="PHP domain-like"/>
    <property type="match status" value="1"/>
</dbReference>
<dbReference type="Pfam" id="PF01336">
    <property type="entry name" value="tRNA_anti-codon"/>
    <property type="match status" value="1"/>
</dbReference>
<evidence type="ECO:0000256" key="5">
    <source>
        <dbReference type="ARBA" id="ARBA00022695"/>
    </source>
</evidence>
<dbReference type="Gene3D" id="1.10.10.1600">
    <property type="entry name" value="Bacterial DNA polymerase III alpha subunit, thumb domain"/>
    <property type="match status" value="1"/>
</dbReference>
<dbReference type="InterPro" id="IPR029460">
    <property type="entry name" value="DNAPol_HHH"/>
</dbReference>
<dbReference type="EC" id="2.7.7.7" evidence="2"/>
<dbReference type="GO" id="GO:0005737">
    <property type="term" value="C:cytoplasm"/>
    <property type="evidence" value="ECO:0007669"/>
    <property type="project" value="UniProtKB-SubCell"/>
</dbReference>
<evidence type="ECO:0000313" key="10">
    <source>
        <dbReference type="EMBL" id="OGF73911.1"/>
    </source>
</evidence>
<dbReference type="InterPro" id="IPR011708">
    <property type="entry name" value="DNA_pol3_alpha_NTPase_dom"/>
</dbReference>
<accession>A0A1F5WF42</accession>
<keyword evidence="5" id="KW-0548">Nucleotidyltransferase</keyword>
<dbReference type="AlphaFoldDB" id="A0A1F5WF42"/>
<evidence type="ECO:0000256" key="4">
    <source>
        <dbReference type="ARBA" id="ARBA00022679"/>
    </source>
</evidence>
<evidence type="ECO:0000313" key="11">
    <source>
        <dbReference type="Proteomes" id="UP000178406"/>
    </source>
</evidence>
<dbReference type="SMART" id="SM00481">
    <property type="entry name" value="POLIIIAc"/>
    <property type="match status" value="1"/>
</dbReference>
<evidence type="ECO:0000256" key="1">
    <source>
        <dbReference type="ARBA" id="ARBA00004496"/>
    </source>
</evidence>
<dbReference type="NCBIfam" id="NF005298">
    <property type="entry name" value="PRK06826.1"/>
    <property type="match status" value="1"/>
</dbReference>
<gene>
    <name evidence="10" type="ORF">A3J56_02110</name>
</gene>
<dbReference type="InterPro" id="IPR004365">
    <property type="entry name" value="NA-bd_OB_tRNA"/>
</dbReference>
<dbReference type="Gene3D" id="3.20.20.140">
    <property type="entry name" value="Metal-dependent hydrolases"/>
    <property type="match status" value="1"/>
</dbReference>
<dbReference type="GO" id="GO:0003887">
    <property type="term" value="F:DNA-directed DNA polymerase activity"/>
    <property type="evidence" value="ECO:0007669"/>
    <property type="project" value="UniProtKB-KW"/>
</dbReference>
<keyword evidence="6" id="KW-0235">DNA replication</keyword>
<keyword evidence="7" id="KW-0239">DNA-directed DNA polymerase</keyword>
<evidence type="ECO:0000256" key="6">
    <source>
        <dbReference type="ARBA" id="ARBA00022705"/>
    </source>
</evidence>